<reference evidence="1 2" key="1">
    <citation type="submission" date="2017-05" db="EMBL/GenBank/DDBJ databases">
        <title>Comparative genomics and methylome analysis of the gut commensal Bifidobacterium breve.</title>
        <authorList>
            <person name="Bottacini F."/>
            <person name="Morrissey R."/>
            <person name="Roberts R.J."/>
            <person name="James K."/>
            <person name="van Breen J."/>
            <person name="Egan M."/>
            <person name="Lambert J."/>
            <person name="van Limpt K."/>
            <person name="Stanton C."/>
            <person name="Knol J."/>
            <person name="O' Connell Motherway M."/>
            <person name="van Sinderen D."/>
        </authorList>
    </citation>
    <scope>NUCLEOTIDE SEQUENCE [LARGE SCALE GENOMIC DNA]</scope>
    <source>
        <strain evidence="1 2">215W447a</strain>
    </source>
</reference>
<dbReference type="EMBL" id="CP021558">
    <property type="protein sequence ID" value="AUE03102.1"/>
    <property type="molecule type" value="Genomic_DNA"/>
</dbReference>
<evidence type="ECO:0000313" key="1">
    <source>
        <dbReference type="EMBL" id="AUE03102.1"/>
    </source>
</evidence>
<protein>
    <submittedName>
        <fullName evidence="1">Uncharacterized protein</fullName>
    </submittedName>
</protein>
<evidence type="ECO:0000313" key="2">
    <source>
        <dbReference type="Proteomes" id="UP000232491"/>
    </source>
</evidence>
<organism evidence="1 2">
    <name type="scientific">Bifidobacterium breve</name>
    <dbReference type="NCBI Taxonomy" id="1685"/>
    <lineage>
        <taxon>Bacteria</taxon>
        <taxon>Bacillati</taxon>
        <taxon>Actinomycetota</taxon>
        <taxon>Actinomycetes</taxon>
        <taxon>Bifidobacteriales</taxon>
        <taxon>Bifidobacteriaceae</taxon>
        <taxon>Bifidobacterium</taxon>
    </lineage>
</organism>
<dbReference type="RefSeq" id="WP_106641441.1">
    <property type="nucleotide sequence ID" value="NZ_CP021558.1"/>
</dbReference>
<proteinExistence type="predicted"/>
<sequence length="289" mass="32163">MPNHDFTLEQNTEARMMLAVARRGLAAAINDAENGIGHLSCDDPKIMEQVRAHWRRLYATYMNADAIIADLESCARRLADGDKWEPNPIADGLKPMEMAEGCACFVAETPDRILIIPSEPTPGENTAKRLANTLNALTGDVLLDATGIRLLGTQFLFAYHGRLDRPVDYGVNLTGMRFPDRLGLLDRADRYPGFLPLCPVVANGAGALERSGRELWAITARTLGRLPHGRFFVDLTPFADRPDILRRFAVRYGKYLKDNRTALDATIIDPTGLVARHVAMIRPKWEKNL</sequence>
<accession>A0A2K9B1F6</accession>
<name>A0A2K9B1F6_BIFBR</name>
<dbReference type="Proteomes" id="UP000232491">
    <property type="component" value="Chromosome"/>
</dbReference>
<dbReference type="AlphaFoldDB" id="A0A2K9B1F6"/>
<gene>
    <name evidence="1" type="ORF">BB215W447A_1084</name>
</gene>